<dbReference type="Gene3D" id="1.10.1240.10">
    <property type="entry name" value="Methionine synthase domain"/>
    <property type="match status" value="1"/>
</dbReference>
<dbReference type="InterPro" id="IPR050554">
    <property type="entry name" value="Met_Synthase/Corrinoid"/>
</dbReference>
<dbReference type="InterPro" id="IPR003759">
    <property type="entry name" value="Cbl-bd_cap"/>
</dbReference>
<dbReference type="CDD" id="cd02065">
    <property type="entry name" value="B12-binding_like"/>
    <property type="match status" value="1"/>
</dbReference>
<dbReference type="Proteomes" id="UP001407405">
    <property type="component" value="Unassembled WGS sequence"/>
</dbReference>
<dbReference type="InterPro" id="IPR036594">
    <property type="entry name" value="Meth_synthase_dom"/>
</dbReference>
<dbReference type="SUPFAM" id="SSF52242">
    <property type="entry name" value="Cobalamin (vitamin B12)-binding domain"/>
    <property type="match status" value="1"/>
</dbReference>
<comment type="caution">
    <text evidence="4">The sequence shown here is derived from an EMBL/GenBank/DDBJ whole genome shotgun (WGS) entry which is preliminary data.</text>
</comment>
<organism evidence="4 5">
    <name type="scientific">Anoxynatronum sibiricum</name>
    <dbReference type="NCBI Taxonomy" id="210623"/>
    <lineage>
        <taxon>Bacteria</taxon>
        <taxon>Bacillati</taxon>
        <taxon>Bacillota</taxon>
        <taxon>Clostridia</taxon>
        <taxon>Eubacteriales</taxon>
        <taxon>Clostridiaceae</taxon>
        <taxon>Anoxynatronum</taxon>
    </lineage>
</organism>
<dbReference type="Pfam" id="PF02607">
    <property type="entry name" value="B12-binding_2"/>
    <property type="match status" value="1"/>
</dbReference>
<keyword evidence="1" id="KW-0479">Metal-binding</keyword>
<dbReference type="Pfam" id="PF02310">
    <property type="entry name" value="B12-binding"/>
    <property type="match status" value="1"/>
</dbReference>
<evidence type="ECO:0000259" key="3">
    <source>
        <dbReference type="PROSITE" id="PS51332"/>
    </source>
</evidence>
<dbReference type="PANTHER" id="PTHR45833:SF1">
    <property type="entry name" value="METHIONINE SYNTHASE"/>
    <property type="match status" value="1"/>
</dbReference>
<feature type="domain" description="B12-binding" evidence="3">
    <location>
        <begin position="229"/>
        <end position="356"/>
    </location>
</feature>
<dbReference type="PROSITE" id="PS51332">
    <property type="entry name" value="B12_BINDING"/>
    <property type="match status" value="1"/>
</dbReference>
<dbReference type="InterPro" id="IPR006158">
    <property type="entry name" value="Cobalamin-bd"/>
</dbReference>
<accession>A0ABU9VRX0</accession>
<sequence>MINRFLWLEHLRRHRSRIVAAIIRHLHDSDVHLMDEKVYLQAMNDATFHLDNLFTSLEIESQTLFNAYTQWANDLLTHSNASSATLSDFFEAVMEVLLLEVDDIHFTTAHYQRIEEIISQGFSQIKSAAGSASSAGTPATPLQDELKRYTQHLLASDRSGAAKLVQQLIQDDVDVKDLYRHLFHPFQIELGRLWQTNKINVAQEHFATAATQYIMSLLYEHILSLPKIDKVFLATCVSGELHEMGIRMVCDYLECCHWNTHYLGANMPESAVIQAVMERQPDVIAISCTMMYHIPKASHLIQRLRKADIPIPILVGGYPFNIDPLLWHKTGATGTAGSFDAIYETIEVLTGGEVLEI</sequence>
<keyword evidence="2" id="KW-0170">Cobalt</keyword>
<evidence type="ECO:0000256" key="1">
    <source>
        <dbReference type="ARBA" id="ARBA00022723"/>
    </source>
</evidence>
<dbReference type="RefSeq" id="WP_343185229.1">
    <property type="nucleotide sequence ID" value="NZ_JBCITM010000004.1"/>
</dbReference>
<dbReference type="InterPro" id="IPR036724">
    <property type="entry name" value="Cobalamin-bd_sf"/>
</dbReference>
<proteinExistence type="predicted"/>
<reference evidence="4 5" key="1">
    <citation type="submission" date="2024-04" db="EMBL/GenBank/DDBJ databases">
        <title>Genome sequencing and metabolic network reconstruction of aminoacids and betaine degradation by Anoxynatronum sibiricum.</title>
        <authorList>
            <person name="Detkova E.N."/>
            <person name="Boltjanskaja Y.V."/>
            <person name="Mardanov A.V."/>
            <person name="Kevbrin V."/>
        </authorList>
    </citation>
    <scope>NUCLEOTIDE SEQUENCE [LARGE SCALE GENOMIC DNA]</scope>
    <source>
        <strain evidence="4 5">Z-7981</strain>
    </source>
</reference>
<protein>
    <submittedName>
        <fullName evidence="4">Cobalamin-dependent protein</fullName>
    </submittedName>
</protein>
<dbReference type="PANTHER" id="PTHR45833">
    <property type="entry name" value="METHIONINE SYNTHASE"/>
    <property type="match status" value="1"/>
</dbReference>
<name>A0ABU9VRX0_9CLOT</name>
<evidence type="ECO:0000313" key="4">
    <source>
        <dbReference type="EMBL" id="MEN1759901.1"/>
    </source>
</evidence>
<dbReference type="EMBL" id="JBCITM010000004">
    <property type="protein sequence ID" value="MEN1759901.1"/>
    <property type="molecule type" value="Genomic_DNA"/>
</dbReference>
<keyword evidence="5" id="KW-1185">Reference proteome</keyword>
<dbReference type="Gene3D" id="3.40.50.280">
    <property type="entry name" value="Cobalamin-binding domain"/>
    <property type="match status" value="1"/>
</dbReference>
<evidence type="ECO:0000313" key="5">
    <source>
        <dbReference type="Proteomes" id="UP001407405"/>
    </source>
</evidence>
<gene>
    <name evidence="4" type="ORF">AAIG11_05435</name>
</gene>
<evidence type="ECO:0000256" key="2">
    <source>
        <dbReference type="ARBA" id="ARBA00023285"/>
    </source>
</evidence>